<dbReference type="AlphaFoldDB" id="A0A084W9G8"/>
<reference evidence="2" key="2">
    <citation type="submission" date="2020-05" db="UniProtKB">
        <authorList>
            <consortium name="EnsemblMetazoa"/>
        </authorList>
    </citation>
    <scope>IDENTIFICATION</scope>
</reference>
<reference evidence="1 3" key="1">
    <citation type="journal article" date="2014" name="BMC Genomics">
        <title>Genome sequence of Anopheles sinensis provides insight into genetics basis of mosquito competence for malaria parasites.</title>
        <authorList>
            <person name="Zhou D."/>
            <person name="Zhang D."/>
            <person name="Ding G."/>
            <person name="Shi L."/>
            <person name="Hou Q."/>
            <person name="Ye Y."/>
            <person name="Xu Y."/>
            <person name="Zhou H."/>
            <person name="Xiong C."/>
            <person name="Li S."/>
            <person name="Yu J."/>
            <person name="Hong S."/>
            <person name="Yu X."/>
            <person name="Zou P."/>
            <person name="Chen C."/>
            <person name="Chang X."/>
            <person name="Wang W."/>
            <person name="Lv Y."/>
            <person name="Sun Y."/>
            <person name="Ma L."/>
            <person name="Shen B."/>
            <person name="Zhu C."/>
        </authorList>
    </citation>
    <scope>NUCLEOTIDE SEQUENCE [LARGE SCALE GENOMIC DNA]</scope>
</reference>
<name>A0A084W9G8_ANOSI</name>
<evidence type="ECO:0000313" key="2">
    <source>
        <dbReference type="EnsemblMetazoa" id="ASIC014868-PA"/>
    </source>
</evidence>
<proteinExistence type="predicted"/>
<sequence length="62" mass="7234">MVPKTEAEKKAPPLEWWSVDYGHPTRERNRGSKRSTNAIIMPHRVTRIRGDVQMGQQSFKRS</sequence>
<dbReference type="EMBL" id="ATLV01021768">
    <property type="status" value="NOT_ANNOTATED_CDS"/>
    <property type="molecule type" value="Genomic_DNA"/>
</dbReference>
<evidence type="ECO:0000313" key="3">
    <source>
        <dbReference type="Proteomes" id="UP000030765"/>
    </source>
</evidence>
<dbReference type="EMBL" id="KE525322">
    <property type="protein sequence ID" value="KFB46862.1"/>
    <property type="molecule type" value="Genomic_DNA"/>
</dbReference>
<protein>
    <submittedName>
        <fullName evidence="1 2">Protein PIEZO2</fullName>
    </submittedName>
</protein>
<accession>A0A084W9G8</accession>
<evidence type="ECO:0000313" key="1">
    <source>
        <dbReference type="EMBL" id="KFB46862.1"/>
    </source>
</evidence>
<dbReference type="VEuPathDB" id="VectorBase:ASIC014868"/>
<organism evidence="1">
    <name type="scientific">Anopheles sinensis</name>
    <name type="common">Mosquito</name>
    <dbReference type="NCBI Taxonomy" id="74873"/>
    <lineage>
        <taxon>Eukaryota</taxon>
        <taxon>Metazoa</taxon>
        <taxon>Ecdysozoa</taxon>
        <taxon>Arthropoda</taxon>
        <taxon>Hexapoda</taxon>
        <taxon>Insecta</taxon>
        <taxon>Pterygota</taxon>
        <taxon>Neoptera</taxon>
        <taxon>Endopterygota</taxon>
        <taxon>Diptera</taxon>
        <taxon>Nematocera</taxon>
        <taxon>Culicoidea</taxon>
        <taxon>Culicidae</taxon>
        <taxon>Anophelinae</taxon>
        <taxon>Anopheles</taxon>
    </lineage>
</organism>
<dbReference type="EnsemblMetazoa" id="ASIC014868-RA">
    <property type="protein sequence ID" value="ASIC014868-PA"/>
    <property type="gene ID" value="ASIC014868"/>
</dbReference>
<keyword evidence="3" id="KW-1185">Reference proteome</keyword>
<gene>
    <name evidence="1" type="ORF">ZHAS_00014868</name>
</gene>
<dbReference type="Proteomes" id="UP000030765">
    <property type="component" value="Unassembled WGS sequence"/>
</dbReference>